<comment type="similarity">
    <text evidence="1">Belongs to the universal stress protein A family.</text>
</comment>
<feature type="domain" description="UspA" evidence="2">
    <location>
        <begin position="2"/>
        <end position="122"/>
    </location>
</feature>
<protein>
    <submittedName>
        <fullName evidence="3">Nucleotide-binding universal stress UspA family protein</fullName>
    </submittedName>
</protein>
<dbReference type="InterPro" id="IPR006015">
    <property type="entry name" value="Universal_stress_UspA"/>
</dbReference>
<dbReference type="SUPFAM" id="SSF52402">
    <property type="entry name" value="Adenine nucleotide alpha hydrolases-like"/>
    <property type="match status" value="2"/>
</dbReference>
<accession>A0A2M9BKM6</accession>
<dbReference type="AlphaFoldDB" id="A0A2M9BKM6"/>
<evidence type="ECO:0000256" key="1">
    <source>
        <dbReference type="ARBA" id="ARBA00008791"/>
    </source>
</evidence>
<organism evidence="3 4">
    <name type="scientific">Mumia flava</name>
    <dbReference type="NCBI Taxonomy" id="1348852"/>
    <lineage>
        <taxon>Bacteria</taxon>
        <taxon>Bacillati</taxon>
        <taxon>Actinomycetota</taxon>
        <taxon>Actinomycetes</taxon>
        <taxon>Propionibacteriales</taxon>
        <taxon>Nocardioidaceae</taxon>
        <taxon>Mumia</taxon>
    </lineage>
</organism>
<sequence>MGIDGSADSALAVAWATDLAGRASVPLRVVDVLGAEEAETDWGRQMAEDRVAEVRRRLDAAGVSYEVETRTGRPAEQLIAAAGDASALVVGAKGHGAVEGLLIGSVSQHVSRHAPCPVVVVREPADAAATRVVVGADGSDESVAALSWAFAHAEATGAQLRVVYAFRTSAQSPAVLSGYVPTNVGDEVAIAERFLDDLVAVTAESYPDVVVTTDAIPVPSTQALIEASQSAALVVVGSRGRGAFEGLLLGSVSQTLLQHAACPVAVVR</sequence>
<gene>
    <name evidence="3" type="ORF">CLV56_2734</name>
</gene>
<dbReference type="PRINTS" id="PR01438">
    <property type="entry name" value="UNVRSLSTRESS"/>
</dbReference>
<evidence type="ECO:0000313" key="4">
    <source>
        <dbReference type="Proteomes" id="UP000230842"/>
    </source>
</evidence>
<feature type="domain" description="UspA" evidence="2">
    <location>
        <begin position="131"/>
        <end position="268"/>
    </location>
</feature>
<dbReference type="Pfam" id="PF00582">
    <property type="entry name" value="Usp"/>
    <property type="match status" value="2"/>
</dbReference>
<dbReference type="PANTHER" id="PTHR46268">
    <property type="entry name" value="STRESS RESPONSE PROTEIN NHAX"/>
    <property type="match status" value="1"/>
</dbReference>
<dbReference type="Gene3D" id="3.40.50.620">
    <property type="entry name" value="HUPs"/>
    <property type="match status" value="2"/>
</dbReference>
<name>A0A2M9BKM6_9ACTN</name>
<dbReference type="PANTHER" id="PTHR46268:SF6">
    <property type="entry name" value="UNIVERSAL STRESS PROTEIN UP12"/>
    <property type="match status" value="1"/>
</dbReference>
<dbReference type="EMBL" id="PGEZ01000001">
    <property type="protein sequence ID" value="PJJ58483.1"/>
    <property type="molecule type" value="Genomic_DNA"/>
</dbReference>
<evidence type="ECO:0000259" key="2">
    <source>
        <dbReference type="Pfam" id="PF00582"/>
    </source>
</evidence>
<dbReference type="Proteomes" id="UP000230842">
    <property type="component" value="Unassembled WGS sequence"/>
</dbReference>
<dbReference type="CDD" id="cd00293">
    <property type="entry name" value="USP-like"/>
    <property type="match status" value="1"/>
</dbReference>
<dbReference type="InterPro" id="IPR006016">
    <property type="entry name" value="UspA"/>
</dbReference>
<keyword evidence="4" id="KW-1185">Reference proteome</keyword>
<comment type="caution">
    <text evidence="3">The sequence shown here is derived from an EMBL/GenBank/DDBJ whole genome shotgun (WGS) entry which is preliminary data.</text>
</comment>
<reference evidence="3 4" key="1">
    <citation type="submission" date="2017-11" db="EMBL/GenBank/DDBJ databases">
        <title>Genomic Encyclopedia of Archaeal and Bacterial Type Strains, Phase II (KMG-II): From Individual Species to Whole Genera.</title>
        <authorList>
            <person name="Goeker M."/>
        </authorList>
    </citation>
    <scope>NUCLEOTIDE SEQUENCE [LARGE SCALE GENOMIC DNA]</scope>
    <source>
        <strain evidence="3 4">DSM 27763</strain>
    </source>
</reference>
<proteinExistence type="inferred from homology"/>
<evidence type="ECO:0000313" key="3">
    <source>
        <dbReference type="EMBL" id="PJJ58483.1"/>
    </source>
</evidence>
<dbReference type="InterPro" id="IPR014729">
    <property type="entry name" value="Rossmann-like_a/b/a_fold"/>
</dbReference>